<gene>
    <name evidence="5" type="ORF">SAMN04487996_12172</name>
</gene>
<evidence type="ECO:0000256" key="2">
    <source>
        <dbReference type="ARBA" id="ARBA00023043"/>
    </source>
</evidence>
<keyword evidence="4" id="KW-0472">Membrane</keyword>
<dbReference type="SUPFAM" id="SSF48403">
    <property type="entry name" value="Ankyrin repeat"/>
    <property type="match status" value="1"/>
</dbReference>
<evidence type="ECO:0000313" key="5">
    <source>
        <dbReference type="EMBL" id="SDG65570.1"/>
    </source>
</evidence>
<dbReference type="STRING" id="659014.SAMN04487996_12172"/>
<dbReference type="InterPro" id="IPR036770">
    <property type="entry name" value="Ankyrin_rpt-contain_sf"/>
</dbReference>
<organism evidence="5 6">
    <name type="scientific">Dyadobacter soli</name>
    <dbReference type="NCBI Taxonomy" id="659014"/>
    <lineage>
        <taxon>Bacteria</taxon>
        <taxon>Pseudomonadati</taxon>
        <taxon>Bacteroidota</taxon>
        <taxon>Cytophagia</taxon>
        <taxon>Cytophagales</taxon>
        <taxon>Spirosomataceae</taxon>
        <taxon>Dyadobacter</taxon>
    </lineage>
</organism>
<dbReference type="PANTHER" id="PTHR24198">
    <property type="entry name" value="ANKYRIN REPEAT AND PROTEIN KINASE DOMAIN-CONTAINING PROTEIN"/>
    <property type="match status" value="1"/>
</dbReference>
<dbReference type="PROSITE" id="PS50088">
    <property type="entry name" value="ANK_REPEAT"/>
    <property type="match status" value="1"/>
</dbReference>
<sequence>MKTIILASWCLLGLYTAILLVMMLFASAGSSSDRMASGYLMMLFIPLFILAGINLLPFKFTHILVLVVCVFPVVGGVLMLIASPIVKSVREGIWDRQNVAEANGSYYFKDDARRRLAADIAALDIAKLDADMKLPVPDLNNTGRENLTLFDFAVKQSFDADPAKLIACFEVLLKNGAKIDNGDKAHTPTHLRVLNFDPKLLKWFLDNGADPNAREADHGMPVLYMAVTNGYTYKSDAAEELQRVQMLLEHGADPNAHVPQFDERTIPTSILLSAAQRELWTLCNLLLDRGADTGFNTPSGWNVTKLVGYKVQDYTSRQNPLPDDLAALAKRLNVPVATDTLQ</sequence>
<reference evidence="6" key="1">
    <citation type="submission" date="2016-10" db="EMBL/GenBank/DDBJ databases">
        <authorList>
            <person name="Varghese N."/>
            <person name="Submissions S."/>
        </authorList>
    </citation>
    <scope>NUCLEOTIDE SEQUENCE [LARGE SCALE GENOMIC DNA]</scope>
    <source>
        <strain evidence="6">DSM 25329</strain>
    </source>
</reference>
<dbReference type="AlphaFoldDB" id="A0A1G7W327"/>
<dbReference type="InterPro" id="IPR002110">
    <property type="entry name" value="Ankyrin_rpt"/>
</dbReference>
<evidence type="ECO:0000256" key="4">
    <source>
        <dbReference type="SAM" id="Phobius"/>
    </source>
</evidence>
<proteinExistence type="predicted"/>
<keyword evidence="1" id="KW-0677">Repeat</keyword>
<keyword evidence="2 3" id="KW-0040">ANK repeat</keyword>
<feature type="repeat" description="ANK" evidence="3">
    <location>
        <begin position="184"/>
        <end position="216"/>
    </location>
</feature>
<dbReference type="RefSeq" id="WP_090156582.1">
    <property type="nucleotide sequence ID" value="NZ_FNAN01000021.1"/>
</dbReference>
<dbReference type="Gene3D" id="1.25.40.20">
    <property type="entry name" value="Ankyrin repeat-containing domain"/>
    <property type="match status" value="1"/>
</dbReference>
<evidence type="ECO:0000313" key="6">
    <source>
        <dbReference type="Proteomes" id="UP000198748"/>
    </source>
</evidence>
<keyword evidence="6" id="KW-1185">Reference proteome</keyword>
<dbReference type="SMART" id="SM00248">
    <property type="entry name" value="ANK"/>
    <property type="match status" value="3"/>
</dbReference>
<feature type="transmembrane region" description="Helical" evidence="4">
    <location>
        <begin position="63"/>
        <end position="86"/>
    </location>
</feature>
<accession>A0A1G7W327</accession>
<dbReference type="PANTHER" id="PTHR24198:SF165">
    <property type="entry name" value="ANKYRIN REPEAT-CONTAINING PROTEIN-RELATED"/>
    <property type="match status" value="1"/>
</dbReference>
<keyword evidence="4" id="KW-1133">Transmembrane helix</keyword>
<protein>
    <submittedName>
        <fullName evidence="5">Ankyrin repeat-containing protein</fullName>
    </submittedName>
</protein>
<evidence type="ECO:0000256" key="3">
    <source>
        <dbReference type="PROSITE-ProRule" id="PRU00023"/>
    </source>
</evidence>
<dbReference type="OrthoDB" id="931273at2"/>
<name>A0A1G7W327_9BACT</name>
<dbReference type="Proteomes" id="UP000198748">
    <property type="component" value="Unassembled WGS sequence"/>
</dbReference>
<feature type="transmembrane region" description="Helical" evidence="4">
    <location>
        <begin position="38"/>
        <end position="57"/>
    </location>
</feature>
<evidence type="ECO:0000256" key="1">
    <source>
        <dbReference type="ARBA" id="ARBA00022737"/>
    </source>
</evidence>
<feature type="transmembrane region" description="Helical" evidence="4">
    <location>
        <begin position="6"/>
        <end position="26"/>
    </location>
</feature>
<dbReference type="EMBL" id="FNAN01000021">
    <property type="protein sequence ID" value="SDG65570.1"/>
    <property type="molecule type" value="Genomic_DNA"/>
</dbReference>
<keyword evidence="4" id="KW-0812">Transmembrane</keyword>